<evidence type="ECO:0000259" key="2">
    <source>
        <dbReference type="Pfam" id="PF02638"/>
    </source>
</evidence>
<dbReference type="Pfam" id="PF02638">
    <property type="entry name" value="GHL10"/>
    <property type="match status" value="1"/>
</dbReference>
<feature type="domain" description="Glycosyl hydrolase-like 10" evidence="2">
    <location>
        <begin position="320"/>
        <end position="606"/>
    </location>
</feature>
<evidence type="ECO:0000313" key="4">
    <source>
        <dbReference type="Proteomes" id="UP000830835"/>
    </source>
</evidence>
<dbReference type="InterPro" id="IPR003790">
    <property type="entry name" value="GHL10"/>
</dbReference>
<name>A0ABT0CCG4_THEVL</name>
<organism evidence="3 4">
    <name type="scientific">Thermostichus vulcanus str. 'Rupite'</name>
    <dbReference type="NCBI Taxonomy" id="2813851"/>
    <lineage>
        <taxon>Bacteria</taxon>
        <taxon>Bacillati</taxon>
        <taxon>Cyanobacteriota</taxon>
        <taxon>Cyanophyceae</taxon>
        <taxon>Thermostichales</taxon>
        <taxon>Thermostichaceae</taxon>
        <taxon>Thermostichus</taxon>
    </lineage>
</organism>
<comment type="caution">
    <text evidence="3">The sequence shown here is derived from an EMBL/GenBank/DDBJ whole genome shotgun (WGS) entry which is preliminary data.</text>
</comment>
<dbReference type="PANTHER" id="PTHR43405">
    <property type="entry name" value="GLYCOSYL HYDROLASE DIGH"/>
    <property type="match status" value="1"/>
</dbReference>
<sequence>MASLFLWTGSLTWHWAAHSQTPALTDELTVVRLPGQNWANIERQLQRSSLTYQVIDQLNPAVLQGRKIVFLPNVNRLTPAQATALSEWMQREGGQVIVSGPLEIPAEARDPLRNLIGAYWSGDIPIASPVRLTGFAGEWARGVTANDAIAGGALLPTGTESRLTAVWEGVGGDAYAVIASRQSVYLGWRWGEFPDETAQLDRQWLQAALQRAQGGSAPLAEQPVAPPPLPINTFELLAMRQELGGLLGRVEGSLLLTQATQGGSGATEYEPILARARDVLRQLPAWVEAGQYTQARQAFEQARADLWANYPVDRLTALPEVRAIWLDRGTIVESRSETGLAQVFDRLAQAGINTVFFETMNAGFAIHPSRVAPQQNPLTRGWDPLRAAVRLAHERGMELHAWIWTFAVGNIRHNILPEINLPQDYIGPVLTAHPDWANMDDRGNLFPRGQPETWLDPANPQVRSYLLALTRELVQDYRVDGIHLDYIRYPFQNAPSRNVFGFGRAARQGFQQLSGVDPLQLDPLSDRSLWQLWTRYRTQQVNEVVESIARTARSLNPHVILSAAVYALPQNERLQKLQQDWEEWIQAGELDLLIPLTYAGNTRRLAQLVQPNLEIVSRSSALFLPSLNLLNLPAVEFLDQMQVVRDLPTGGFALFAVRQFTPELEEILSRSAIASARIPHRDPFGAIQDRFQSLQQEWMFLSEQGQLRLLEPERSQWVEQIEQVEGSLAALVADPTLETLAQARQQLGRLRENLGAWMRVKSLQNPYRVQIWGNRLMALEMMLRYGEQMLLRTSAATSLRG</sequence>
<dbReference type="EMBL" id="JAFIRA010000029">
    <property type="protein sequence ID" value="MCJ2543488.1"/>
    <property type="molecule type" value="Genomic_DNA"/>
</dbReference>
<dbReference type="InterPro" id="IPR017853">
    <property type="entry name" value="GH"/>
</dbReference>
<accession>A0ABT0CCG4</accession>
<keyword evidence="4" id="KW-1185">Reference proteome</keyword>
<dbReference type="Gene3D" id="3.20.20.80">
    <property type="entry name" value="Glycosidases"/>
    <property type="match status" value="1"/>
</dbReference>
<evidence type="ECO:0000256" key="1">
    <source>
        <dbReference type="ARBA" id="ARBA00022729"/>
    </source>
</evidence>
<proteinExistence type="predicted"/>
<reference evidence="3" key="1">
    <citation type="submission" date="2021-02" db="EMBL/GenBank/DDBJ databases">
        <title>The CRISPR/cas machinery reduction and long-range gene transfer in the hot spring cyanobacterium Synechococcus.</title>
        <authorList>
            <person name="Dvorak P."/>
            <person name="Jahodarova E."/>
            <person name="Hasler P."/>
            <person name="Poulickova A."/>
        </authorList>
    </citation>
    <scope>NUCLEOTIDE SEQUENCE</scope>
    <source>
        <strain evidence="3">Rupite</strain>
    </source>
</reference>
<dbReference type="InterPro" id="IPR029062">
    <property type="entry name" value="Class_I_gatase-like"/>
</dbReference>
<protein>
    <submittedName>
        <fullName evidence="3">Family 10 glycosylhydrolase</fullName>
    </submittedName>
</protein>
<keyword evidence="1" id="KW-0732">Signal</keyword>
<dbReference type="Proteomes" id="UP000830835">
    <property type="component" value="Unassembled WGS sequence"/>
</dbReference>
<dbReference type="PANTHER" id="PTHR43405:SF1">
    <property type="entry name" value="GLYCOSYL HYDROLASE DIGH"/>
    <property type="match status" value="1"/>
</dbReference>
<gene>
    <name evidence="3" type="ORF">JX360_11295</name>
</gene>
<dbReference type="Gene3D" id="3.40.50.880">
    <property type="match status" value="1"/>
</dbReference>
<evidence type="ECO:0000313" key="3">
    <source>
        <dbReference type="EMBL" id="MCJ2543488.1"/>
    </source>
</evidence>
<dbReference type="InterPro" id="IPR052177">
    <property type="entry name" value="Divisome_Glycosyl_Hydrolase"/>
</dbReference>
<dbReference type="SUPFAM" id="SSF51445">
    <property type="entry name" value="(Trans)glycosidases"/>
    <property type="match status" value="1"/>
</dbReference>